<organism evidence="2 3">
    <name type="scientific">Paenibacillus odorifer</name>
    <dbReference type="NCBI Taxonomy" id="189426"/>
    <lineage>
        <taxon>Bacteria</taxon>
        <taxon>Bacillati</taxon>
        <taxon>Bacillota</taxon>
        <taxon>Bacilli</taxon>
        <taxon>Bacillales</taxon>
        <taxon>Paenibacillaceae</taxon>
        <taxon>Paenibacillus</taxon>
    </lineage>
</organism>
<feature type="domain" description="Aminoglycoside phosphotransferase" evidence="1">
    <location>
        <begin position="85"/>
        <end position="275"/>
    </location>
</feature>
<dbReference type="InterPro" id="IPR011009">
    <property type="entry name" value="Kinase-like_dom_sf"/>
</dbReference>
<dbReference type="SUPFAM" id="SSF56112">
    <property type="entry name" value="Protein kinase-like (PK-like)"/>
    <property type="match status" value="1"/>
</dbReference>
<evidence type="ECO:0000259" key="1">
    <source>
        <dbReference type="Pfam" id="PF01636"/>
    </source>
</evidence>
<protein>
    <submittedName>
        <fullName evidence="2">Aminoglycoside phosphotransferase</fullName>
    </submittedName>
</protein>
<reference evidence="2 3" key="1">
    <citation type="submission" date="2017-06" db="EMBL/GenBank/DDBJ databases">
        <title>Complete genome sequence of Paenibacillus odorifer CBA7130.</title>
        <authorList>
            <person name="Nam Y.-D."/>
            <person name="Kang J."/>
            <person name="Chung W.-H."/>
        </authorList>
    </citation>
    <scope>NUCLEOTIDE SEQUENCE [LARGE SCALE GENOMIC DNA]</scope>
    <source>
        <strain evidence="2 3">CBA7130</strain>
    </source>
</reference>
<sequence length="371" mass="43326">MLENKMDQLNTCIQRIFEESEAKIVNFTCEDLAYKTPNFTTAGIFRLSGFASINHKQLPWSIILKIIKPDSAEKDNLQHHNYWRREALVFESKILEELPSSIKAAKCYLVEEQADGTVWLWMERIDGEYAYTKEQFNYIAEQLGRFNGTYLTGKKIPDEKWICKNWLKSWTTSSKIYAPNPAKYINQLHNDNERSIWTWFQDFTDQIDRSLRSLNSLPRVLAHQDLSQMNMLLTQSDTDGERLILIDWQFMSISGIGEDLGKMFGVNMSLGVFPNHRYEEYKESLFQNYMKGLKDTGWQGDESLARYGYCLGTALRSVWEVPQYFSLAAQLKTDPTTLKLQDRVSQLEQIINIQRNMATECIEMNIWAQFS</sequence>
<dbReference type="InterPro" id="IPR002575">
    <property type="entry name" value="Aminoglycoside_PTrfase"/>
</dbReference>
<accession>A0AAD0KMA2</accession>
<evidence type="ECO:0000313" key="3">
    <source>
        <dbReference type="Proteomes" id="UP000249163"/>
    </source>
</evidence>
<proteinExistence type="predicted"/>
<dbReference type="AlphaFoldDB" id="A0AAD0KMA2"/>
<evidence type="ECO:0000313" key="2">
    <source>
        <dbReference type="EMBL" id="AWV33692.1"/>
    </source>
</evidence>
<gene>
    <name evidence="2" type="ORF">CD191_14305</name>
</gene>
<dbReference type="Pfam" id="PF01636">
    <property type="entry name" value="APH"/>
    <property type="match status" value="1"/>
</dbReference>
<dbReference type="Gene3D" id="3.90.1200.10">
    <property type="match status" value="1"/>
</dbReference>
<dbReference type="RefSeq" id="WP_111504003.1">
    <property type="nucleotide sequence ID" value="NZ_CP021965.1"/>
</dbReference>
<name>A0AAD0KMA2_9BACL</name>
<dbReference type="EMBL" id="CP021965">
    <property type="protein sequence ID" value="AWV33692.1"/>
    <property type="molecule type" value="Genomic_DNA"/>
</dbReference>
<dbReference type="Proteomes" id="UP000249163">
    <property type="component" value="Chromosome"/>
</dbReference>